<protein>
    <recommendedName>
        <fullName evidence="4">DUF2746 domain-containing protein</fullName>
    </recommendedName>
</protein>
<organism evidence="2 3">
    <name type="scientific">Glaciibacter psychrotolerans</name>
    <dbReference type="NCBI Taxonomy" id="670054"/>
    <lineage>
        <taxon>Bacteria</taxon>
        <taxon>Bacillati</taxon>
        <taxon>Actinomycetota</taxon>
        <taxon>Actinomycetes</taxon>
        <taxon>Micrococcales</taxon>
        <taxon>Microbacteriaceae</taxon>
        <taxon>Glaciibacter</taxon>
    </lineage>
</organism>
<dbReference type="Proteomes" id="UP000537260">
    <property type="component" value="Unassembled WGS sequence"/>
</dbReference>
<dbReference type="EMBL" id="JACCFM010000001">
    <property type="protein sequence ID" value="NYJ19211.1"/>
    <property type="molecule type" value="Genomic_DNA"/>
</dbReference>
<keyword evidence="1" id="KW-0812">Transmembrane</keyword>
<feature type="transmembrane region" description="Helical" evidence="1">
    <location>
        <begin position="12"/>
        <end position="35"/>
    </location>
</feature>
<comment type="caution">
    <text evidence="2">The sequence shown here is derived from an EMBL/GenBank/DDBJ whole genome shotgun (WGS) entry which is preliminary data.</text>
</comment>
<dbReference type="AlphaFoldDB" id="A0A7Z0ECP0"/>
<dbReference type="RefSeq" id="WP_179578011.1">
    <property type="nucleotide sequence ID" value="NZ_JACCFM010000001.1"/>
</dbReference>
<evidence type="ECO:0008006" key="4">
    <source>
        <dbReference type="Google" id="ProtNLM"/>
    </source>
</evidence>
<evidence type="ECO:0000313" key="3">
    <source>
        <dbReference type="Proteomes" id="UP000537260"/>
    </source>
</evidence>
<accession>A0A7Z0ECP0</accession>
<proteinExistence type="predicted"/>
<keyword evidence="1" id="KW-0472">Membrane</keyword>
<reference evidence="2 3" key="1">
    <citation type="submission" date="2020-07" db="EMBL/GenBank/DDBJ databases">
        <title>Sequencing the genomes of 1000 actinobacteria strains.</title>
        <authorList>
            <person name="Klenk H.-P."/>
        </authorList>
    </citation>
    <scope>NUCLEOTIDE SEQUENCE [LARGE SCALE GENOMIC DNA]</scope>
    <source>
        <strain evidence="2 3">LI1</strain>
    </source>
</reference>
<name>A0A7Z0ECP0_9MICO</name>
<sequence length="134" mass="14912">MTTLTEPVQIQLVIVFGSILTAVVGTIGVIIVAMVNRTRQYAKSTQEHVQNSHMKPDGKPLNLRDDLDDKFQGLSDLVKGAISDIGGLRSDIRSIRKEALTDRQAAASDRDHLRHLEETLTPAELKVLRDDRKE</sequence>
<evidence type="ECO:0000256" key="1">
    <source>
        <dbReference type="SAM" id="Phobius"/>
    </source>
</evidence>
<gene>
    <name evidence="2" type="ORF">HNR05_001002</name>
</gene>
<evidence type="ECO:0000313" key="2">
    <source>
        <dbReference type="EMBL" id="NYJ19211.1"/>
    </source>
</evidence>
<keyword evidence="3" id="KW-1185">Reference proteome</keyword>
<keyword evidence="1" id="KW-1133">Transmembrane helix</keyword>